<organism evidence="1 2">
    <name type="scientific">Gossypium arboreum</name>
    <name type="common">Tree cotton</name>
    <name type="synonym">Gossypium nanking</name>
    <dbReference type="NCBI Taxonomy" id="29729"/>
    <lineage>
        <taxon>Eukaryota</taxon>
        <taxon>Viridiplantae</taxon>
        <taxon>Streptophyta</taxon>
        <taxon>Embryophyta</taxon>
        <taxon>Tracheophyta</taxon>
        <taxon>Spermatophyta</taxon>
        <taxon>Magnoliopsida</taxon>
        <taxon>eudicotyledons</taxon>
        <taxon>Gunneridae</taxon>
        <taxon>Pentapetalae</taxon>
        <taxon>rosids</taxon>
        <taxon>malvids</taxon>
        <taxon>Malvales</taxon>
        <taxon>Malvaceae</taxon>
        <taxon>Malvoideae</taxon>
        <taxon>Gossypium</taxon>
    </lineage>
</organism>
<dbReference type="Proteomes" id="UP000032142">
    <property type="component" value="Unassembled WGS sequence"/>
</dbReference>
<reference evidence="2" key="1">
    <citation type="submission" date="2014-09" db="EMBL/GenBank/DDBJ databases">
        <authorList>
            <person name="Mudge J."/>
            <person name="Ramaraj T."/>
            <person name="Lindquist I.E."/>
            <person name="Bharti A.K."/>
            <person name="Sundararajan A."/>
            <person name="Cameron C.T."/>
            <person name="Woodward J.E."/>
            <person name="May G.D."/>
            <person name="Brubaker C."/>
            <person name="Broadhvest J."/>
            <person name="Wilkins T.A."/>
        </authorList>
    </citation>
    <scope>NUCLEOTIDE SEQUENCE</scope>
    <source>
        <strain evidence="2">cv. AKA8401</strain>
    </source>
</reference>
<gene>
    <name evidence="1" type="ORF">F383_17254</name>
</gene>
<sequence length="28" mass="3310">MEGLQYNSLDLTKSSVSQRKKFQLVFYV</sequence>
<protein>
    <submittedName>
        <fullName evidence="1">Uncharacterized protein</fullName>
    </submittedName>
</protein>
<evidence type="ECO:0000313" key="1">
    <source>
        <dbReference type="EMBL" id="KHG15492.1"/>
    </source>
</evidence>
<proteinExistence type="predicted"/>
<name>A0A0B0NS50_GOSAR</name>
<dbReference type="AlphaFoldDB" id="A0A0B0NS50"/>
<keyword evidence="2" id="KW-1185">Reference proteome</keyword>
<dbReference type="EMBL" id="KN403894">
    <property type="protein sequence ID" value="KHG15492.1"/>
    <property type="molecule type" value="Genomic_DNA"/>
</dbReference>
<accession>A0A0B0NS50</accession>
<evidence type="ECO:0000313" key="2">
    <source>
        <dbReference type="Proteomes" id="UP000032142"/>
    </source>
</evidence>